<name>A0A7J0E1P5_9ERIC</name>
<dbReference type="AlphaFoldDB" id="A0A7J0E1P5"/>
<reference evidence="2" key="1">
    <citation type="submission" date="2019-07" db="EMBL/GenBank/DDBJ databases">
        <title>De Novo Assembly of kiwifruit Actinidia rufa.</title>
        <authorList>
            <person name="Sugita-Konishi S."/>
            <person name="Sato K."/>
            <person name="Mori E."/>
            <person name="Abe Y."/>
            <person name="Kisaki G."/>
            <person name="Hamano K."/>
            <person name="Suezawa K."/>
            <person name="Otani M."/>
            <person name="Fukuda T."/>
            <person name="Manabe T."/>
            <person name="Gomi K."/>
            <person name="Tabuchi M."/>
            <person name="Akimitsu K."/>
            <person name="Kataoka I."/>
        </authorList>
    </citation>
    <scope>NUCLEOTIDE SEQUENCE [LARGE SCALE GENOMIC DNA]</scope>
    <source>
        <strain evidence="2">cv. Fuchu</strain>
    </source>
</reference>
<evidence type="ECO:0000313" key="1">
    <source>
        <dbReference type="EMBL" id="GFS46609.1"/>
    </source>
</evidence>
<dbReference type="Proteomes" id="UP000585474">
    <property type="component" value="Unassembled WGS sequence"/>
</dbReference>
<dbReference type="OrthoDB" id="903824at2759"/>
<accession>A0A7J0E1P5</accession>
<dbReference type="EMBL" id="BJWL01000469">
    <property type="protein sequence ID" value="GFS46609.1"/>
    <property type="molecule type" value="Genomic_DNA"/>
</dbReference>
<comment type="caution">
    <text evidence="1">The sequence shown here is derived from an EMBL/GenBank/DDBJ whole genome shotgun (WGS) entry which is preliminary data.</text>
</comment>
<organism evidence="1 2">
    <name type="scientific">Actinidia rufa</name>
    <dbReference type="NCBI Taxonomy" id="165716"/>
    <lineage>
        <taxon>Eukaryota</taxon>
        <taxon>Viridiplantae</taxon>
        <taxon>Streptophyta</taxon>
        <taxon>Embryophyta</taxon>
        <taxon>Tracheophyta</taxon>
        <taxon>Spermatophyta</taxon>
        <taxon>Magnoliopsida</taxon>
        <taxon>eudicotyledons</taxon>
        <taxon>Gunneridae</taxon>
        <taxon>Pentapetalae</taxon>
        <taxon>asterids</taxon>
        <taxon>Ericales</taxon>
        <taxon>Actinidiaceae</taxon>
        <taxon>Actinidia</taxon>
    </lineage>
</organism>
<sequence>MGNKIPLYESGASLSSSMGTTVTVPVPLKLNFVVRSTANVLGELVNPKFYKQIECYLVFDKKKLNVPISLKNSCAYD</sequence>
<gene>
    <name evidence="1" type="ORF">Acr_00g0103310</name>
</gene>
<keyword evidence="2" id="KW-1185">Reference proteome</keyword>
<protein>
    <submittedName>
        <fullName evidence="1">Uncharacterized protein</fullName>
    </submittedName>
</protein>
<evidence type="ECO:0000313" key="2">
    <source>
        <dbReference type="Proteomes" id="UP000585474"/>
    </source>
</evidence>
<proteinExistence type="predicted"/>